<dbReference type="EMBL" id="JACIJK010000008">
    <property type="protein sequence ID" value="MBB5715939.1"/>
    <property type="molecule type" value="Genomic_DNA"/>
</dbReference>
<dbReference type="RefSeq" id="WP_184058741.1">
    <property type="nucleotide sequence ID" value="NZ_JACIJK010000008.1"/>
</dbReference>
<proteinExistence type="predicted"/>
<protein>
    <submittedName>
        <fullName evidence="2">Lysophospholipase</fullName>
        <ecNumber evidence="2">3.1.1.5</ecNumber>
    </submittedName>
</protein>
<evidence type="ECO:0000313" key="2">
    <source>
        <dbReference type="EMBL" id="MBB5715939.1"/>
    </source>
</evidence>
<dbReference type="PANTHER" id="PTHR11614">
    <property type="entry name" value="PHOSPHOLIPASE-RELATED"/>
    <property type="match status" value="1"/>
</dbReference>
<feature type="domain" description="Serine aminopeptidase S33" evidence="1">
    <location>
        <begin position="43"/>
        <end position="297"/>
    </location>
</feature>
<dbReference type="InterPro" id="IPR029058">
    <property type="entry name" value="AB_hydrolase_fold"/>
</dbReference>
<keyword evidence="2" id="KW-0378">Hydrolase</keyword>
<gene>
    <name evidence="2" type="ORF">FHS94_002796</name>
</gene>
<keyword evidence="3" id="KW-1185">Reference proteome</keyword>
<dbReference type="AlphaFoldDB" id="A0A7W9EV46"/>
<reference evidence="2 3" key="1">
    <citation type="submission" date="2020-08" db="EMBL/GenBank/DDBJ databases">
        <title>Genomic Encyclopedia of Type Strains, Phase IV (KMG-IV): sequencing the most valuable type-strain genomes for metagenomic binning, comparative biology and taxonomic classification.</title>
        <authorList>
            <person name="Goeker M."/>
        </authorList>
    </citation>
    <scope>NUCLEOTIDE SEQUENCE [LARGE SCALE GENOMIC DNA]</scope>
    <source>
        <strain evidence="2 3">DSM 100044</strain>
    </source>
</reference>
<name>A0A7W9EV46_9SPHN</name>
<dbReference type="InterPro" id="IPR051044">
    <property type="entry name" value="MAG_DAG_Lipase"/>
</dbReference>
<evidence type="ECO:0000259" key="1">
    <source>
        <dbReference type="Pfam" id="PF12146"/>
    </source>
</evidence>
<comment type="caution">
    <text evidence="2">The sequence shown here is derived from an EMBL/GenBank/DDBJ whole genome shotgun (WGS) entry which is preliminary data.</text>
</comment>
<dbReference type="InterPro" id="IPR022742">
    <property type="entry name" value="Hydrolase_4"/>
</dbReference>
<dbReference type="GO" id="GO:0004622">
    <property type="term" value="F:phosphatidylcholine lysophospholipase activity"/>
    <property type="evidence" value="ECO:0007669"/>
    <property type="project" value="UniProtKB-EC"/>
</dbReference>
<dbReference type="Proteomes" id="UP000546200">
    <property type="component" value="Unassembled WGS sequence"/>
</dbReference>
<organism evidence="2 3">
    <name type="scientific">Sphingomonas aerophila</name>
    <dbReference type="NCBI Taxonomy" id="1344948"/>
    <lineage>
        <taxon>Bacteria</taxon>
        <taxon>Pseudomonadati</taxon>
        <taxon>Pseudomonadota</taxon>
        <taxon>Alphaproteobacteria</taxon>
        <taxon>Sphingomonadales</taxon>
        <taxon>Sphingomonadaceae</taxon>
        <taxon>Sphingomonas</taxon>
    </lineage>
</organism>
<dbReference type="EC" id="3.1.1.5" evidence="2"/>
<dbReference type="Pfam" id="PF12146">
    <property type="entry name" value="Hydrolase_4"/>
    <property type="match status" value="1"/>
</dbReference>
<accession>A0A7W9EV46</accession>
<sequence>MKQETSISPAPLRALPPQARVAGWLAPDGWRHRRFDWRADGAERGRLLFQPGRSDVFEKYLDEIAELQAEGWSVTSFDWRGQGGSGRLGRDPRVGHADRFDAMVDDLAGFWRAWTAEGAGPRVLLGHSMGGHFALRALADKVIDPDAVILSAPMVQVRSPIGAWAGGVLARLMLRRGEPTRSAWRWSTDPDSVARRRRRLTLDNSRGQDERWWQVPNPELELGPPSWGWVVEAFRAGAVLARHPGLERVTAPVLMLVADGDKLVDPRAARRVAERLPDCELVRFAPNEAAHEVLREGDPARGRAFAAIRSFLDRRVPRT</sequence>
<evidence type="ECO:0000313" key="3">
    <source>
        <dbReference type="Proteomes" id="UP000546200"/>
    </source>
</evidence>
<dbReference type="Gene3D" id="3.40.50.1820">
    <property type="entry name" value="alpha/beta hydrolase"/>
    <property type="match status" value="1"/>
</dbReference>
<dbReference type="SUPFAM" id="SSF53474">
    <property type="entry name" value="alpha/beta-Hydrolases"/>
    <property type="match status" value="1"/>
</dbReference>